<protein>
    <submittedName>
        <fullName evidence="2">SIMPL domain-containing protein</fullName>
    </submittedName>
</protein>
<dbReference type="Proteomes" id="UP001183006">
    <property type="component" value="Chromosome"/>
</dbReference>
<dbReference type="PANTHER" id="PTHR34387">
    <property type="entry name" value="SLR1258 PROTEIN"/>
    <property type="match status" value="1"/>
</dbReference>
<reference evidence="2" key="1">
    <citation type="submission" date="2023-08" db="EMBL/GenBank/DDBJ databases">
        <title>Methanolobus mangrovi sp. nov. and Methanolobus sediminis sp. nov, two novel methylotrophic methanogens isolated from mangrove sediments in China.</title>
        <authorList>
            <person name="Zhou J."/>
        </authorList>
    </citation>
    <scope>NUCLEOTIDE SEQUENCE</scope>
    <source>
        <strain evidence="2">FTZ2</strain>
    </source>
</reference>
<proteinExistence type="predicted"/>
<dbReference type="GeneID" id="84229265"/>
<dbReference type="GO" id="GO:0006974">
    <property type="term" value="P:DNA damage response"/>
    <property type="evidence" value="ECO:0007669"/>
    <property type="project" value="TreeGrafter"/>
</dbReference>
<feature type="transmembrane region" description="Helical" evidence="1">
    <location>
        <begin position="12"/>
        <end position="30"/>
    </location>
</feature>
<dbReference type="InterPro" id="IPR052022">
    <property type="entry name" value="26kDa_periplasmic_antigen"/>
</dbReference>
<keyword evidence="3" id="KW-1185">Reference proteome</keyword>
<dbReference type="AlphaFoldDB" id="A0AA51UH11"/>
<name>A0AA51UH11_9EURY</name>
<keyword evidence="1" id="KW-0812">Transmembrane</keyword>
<dbReference type="PANTHER" id="PTHR34387:SF2">
    <property type="entry name" value="SLR1258 PROTEIN"/>
    <property type="match status" value="1"/>
</dbReference>
<evidence type="ECO:0000256" key="1">
    <source>
        <dbReference type="SAM" id="Phobius"/>
    </source>
</evidence>
<evidence type="ECO:0000313" key="3">
    <source>
        <dbReference type="Proteomes" id="UP001183006"/>
    </source>
</evidence>
<accession>A0AA51UH11</accession>
<dbReference type="Pfam" id="PF04402">
    <property type="entry name" value="SIMPL"/>
    <property type="match status" value="1"/>
</dbReference>
<sequence>MSQEDSSNKLYYIVFALSIALVIMAAVLYASSQATSQQNTEQTIYMNGYAENKVVPDTVSLSIGVVVQSPTSKEAVSENAVLMSAVIDELKALGLEDKDIQTSYVSVYPVYNYDGKATIEGYSASNNVQVTTTMLDKLSDIIDRSTAAGANQIGSISFSVSDEMQKELREELIDEAVADAKSKADMLANSLDVKITGVLTSSVSDSSGSRFYYEVAESLPMEESAVSTPIQPGESTVSMSVQVTYLIE</sequence>
<evidence type="ECO:0000313" key="2">
    <source>
        <dbReference type="EMBL" id="WMW22990.1"/>
    </source>
</evidence>
<organism evidence="2 3">
    <name type="scientific">Methanolobus mangrovi</name>
    <dbReference type="NCBI Taxonomy" id="3072977"/>
    <lineage>
        <taxon>Archaea</taxon>
        <taxon>Methanobacteriati</taxon>
        <taxon>Methanobacteriota</taxon>
        <taxon>Stenosarchaea group</taxon>
        <taxon>Methanomicrobia</taxon>
        <taxon>Methanosarcinales</taxon>
        <taxon>Methanosarcinaceae</taxon>
        <taxon>Methanolobus</taxon>
    </lineage>
</organism>
<dbReference type="InterPro" id="IPR007497">
    <property type="entry name" value="SIMPL/DUF541"/>
</dbReference>
<keyword evidence="1" id="KW-0472">Membrane</keyword>
<keyword evidence="1" id="KW-1133">Transmembrane helix</keyword>
<dbReference type="Gene3D" id="3.30.110.170">
    <property type="entry name" value="Protein of unknown function (DUF541), domain 1"/>
    <property type="match status" value="1"/>
</dbReference>
<dbReference type="Gene3D" id="3.30.70.2970">
    <property type="entry name" value="Protein of unknown function (DUF541), domain 2"/>
    <property type="match status" value="1"/>
</dbReference>
<dbReference type="EMBL" id="CP133594">
    <property type="protein sequence ID" value="WMW22990.1"/>
    <property type="molecule type" value="Genomic_DNA"/>
</dbReference>
<dbReference type="KEGG" id="mmav:RE476_03950"/>
<gene>
    <name evidence="2" type="ORF">RE476_03950</name>
</gene>
<dbReference type="RefSeq" id="WP_309309105.1">
    <property type="nucleotide sequence ID" value="NZ_CP133594.1"/>
</dbReference>